<evidence type="ECO:0000259" key="3">
    <source>
        <dbReference type="Pfam" id="PF00857"/>
    </source>
</evidence>
<dbReference type="EMBL" id="AM295250">
    <property type="protein sequence ID" value="CAL29350.1"/>
    <property type="molecule type" value="Genomic_DNA"/>
</dbReference>
<dbReference type="AlphaFoldDB" id="B9DID2"/>
<accession>B9DID2</accession>
<dbReference type="Proteomes" id="UP000000444">
    <property type="component" value="Chromosome"/>
</dbReference>
<dbReference type="eggNOG" id="COG1335">
    <property type="taxonomic scope" value="Bacteria"/>
</dbReference>
<dbReference type="PANTHER" id="PTHR43540:SF7">
    <property type="entry name" value="ISOCHORISMATASE FAMILY PROTEIN YECD"/>
    <property type="match status" value="1"/>
</dbReference>
<organism evidence="4 5">
    <name type="scientific">Staphylococcus carnosus (strain TM300)</name>
    <dbReference type="NCBI Taxonomy" id="396513"/>
    <lineage>
        <taxon>Bacteria</taxon>
        <taxon>Bacillati</taxon>
        <taxon>Bacillota</taxon>
        <taxon>Bacilli</taxon>
        <taxon>Bacillales</taxon>
        <taxon>Staphylococcaceae</taxon>
        <taxon>Staphylococcus</taxon>
    </lineage>
</organism>
<dbReference type="Pfam" id="PF00857">
    <property type="entry name" value="Isochorismatase"/>
    <property type="match status" value="1"/>
</dbReference>
<protein>
    <recommendedName>
        <fullName evidence="3">Isochorismatase-like domain-containing protein</fullName>
    </recommendedName>
</protein>
<gene>
    <name evidence="4" type="ordered locus">Sca_2447</name>
</gene>
<dbReference type="GeneID" id="93794887"/>
<dbReference type="InterPro" id="IPR050272">
    <property type="entry name" value="Isochorismatase-like_hydrls"/>
</dbReference>
<dbReference type="SUPFAM" id="SSF52499">
    <property type="entry name" value="Isochorismatase-like hydrolases"/>
    <property type="match status" value="1"/>
</dbReference>
<evidence type="ECO:0000313" key="5">
    <source>
        <dbReference type="Proteomes" id="UP000000444"/>
    </source>
</evidence>
<evidence type="ECO:0000256" key="1">
    <source>
        <dbReference type="ARBA" id="ARBA00006336"/>
    </source>
</evidence>
<keyword evidence="5" id="KW-1185">Reference proteome</keyword>
<dbReference type="InterPro" id="IPR036380">
    <property type="entry name" value="Isochorismatase-like_sf"/>
</dbReference>
<dbReference type="BioCyc" id="SCAR396513:SCA_RS12290-MONOMER"/>
<evidence type="ECO:0000313" key="4">
    <source>
        <dbReference type="EMBL" id="CAL29350.1"/>
    </source>
</evidence>
<dbReference type="InterPro" id="IPR000868">
    <property type="entry name" value="Isochorismatase-like_dom"/>
</dbReference>
<dbReference type="HOGENOM" id="CLU_068979_8_2_9"/>
<proteinExistence type="inferred from homology"/>
<dbReference type="KEGG" id="sca:SCA_2447"/>
<reference evidence="4 5" key="1">
    <citation type="journal article" date="2009" name="Appl. Environ. Microbiol.">
        <title>Genome analysis of the meat starter culture bacterium Staphylococcus carnosus TM300.</title>
        <authorList>
            <person name="Rosenstein R."/>
            <person name="Nerz C."/>
            <person name="Biswas L."/>
            <person name="Resch A."/>
            <person name="Raddatz G."/>
            <person name="Schuster S.C."/>
            <person name="Goetz F."/>
        </authorList>
    </citation>
    <scope>NUCLEOTIDE SEQUENCE [LARGE SCALE GENOMIC DNA]</scope>
    <source>
        <strain evidence="4 5">TM300</strain>
    </source>
</reference>
<dbReference type="CDD" id="cd00431">
    <property type="entry name" value="cysteine_hydrolases"/>
    <property type="match status" value="1"/>
</dbReference>
<dbReference type="PANTHER" id="PTHR43540">
    <property type="entry name" value="PEROXYUREIDOACRYLATE/UREIDOACRYLATE AMIDOHYDROLASE-RELATED"/>
    <property type="match status" value="1"/>
</dbReference>
<dbReference type="Gene3D" id="3.40.50.850">
    <property type="entry name" value="Isochorismatase-like"/>
    <property type="match status" value="1"/>
</dbReference>
<sequence>MKQNSALLIMDMQNGIAKTFPGLDEIVASSNEAIETARKAGIPVIFVRVAFSKNFSEVSPNNKVFTKIKNSGQTMTTEDDSTQIISTLNIKPDDLIITKQRFSAFTGSNLDVLLSGLEVDHLILSGVATSGVVLSTAVEAFDKDFKLTFLEDASADRDIKVHDFLINNIFPKYGDVLTTKAWTEKINN</sequence>
<comment type="similarity">
    <text evidence="1">Belongs to the isochorismatase family.</text>
</comment>
<dbReference type="RefSeq" id="WP_015901685.1">
    <property type="nucleotide sequence ID" value="NC_012121.1"/>
</dbReference>
<feature type="domain" description="Isochorismatase-like" evidence="3">
    <location>
        <begin position="5"/>
        <end position="180"/>
    </location>
</feature>
<dbReference type="OrthoDB" id="257098at2"/>
<keyword evidence="2" id="KW-0378">Hydrolase</keyword>
<evidence type="ECO:0000256" key="2">
    <source>
        <dbReference type="ARBA" id="ARBA00022801"/>
    </source>
</evidence>
<dbReference type="GO" id="GO:0016787">
    <property type="term" value="F:hydrolase activity"/>
    <property type="evidence" value="ECO:0007669"/>
    <property type="project" value="UniProtKB-KW"/>
</dbReference>
<name>B9DID2_STACT</name>